<dbReference type="Proteomes" id="UP001152622">
    <property type="component" value="Chromosome 6"/>
</dbReference>
<evidence type="ECO:0000313" key="1">
    <source>
        <dbReference type="EMBL" id="KAJ8357671.1"/>
    </source>
</evidence>
<gene>
    <name evidence="1" type="ORF">SKAU_G00204650</name>
</gene>
<reference evidence="1" key="1">
    <citation type="journal article" date="2023" name="Science">
        <title>Genome structures resolve the early diversification of teleost fishes.</title>
        <authorList>
            <person name="Parey E."/>
            <person name="Louis A."/>
            <person name="Montfort J."/>
            <person name="Bouchez O."/>
            <person name="Roques C."/>
            <person name="Iampietro C."/>
            <person name="Lluch J."/>
            <person name="Castinel A."/>
            <person name="Donnadieu C."/>
            <person name="Desvignes T."/>
            <person name="Floi Bucao C."/>
            <person name="Jouanno E."/>
            <person name="Wen M."/>
            <person name="Mejri S."/>
            <person name="Dirks R."/>
            <person name="Jansen H."/>
            <person name="Henkel C."/>
            <person name="Chen W.J."/>
            <person name="Zahm M."/>
            <person name="Cabau C."/>
            <person name="Klopp C."/>
            <person name="Thompson A.W."/>
            <person name="Robinson-Rechavi M."/>
            <person name="Braasch I."/>
            <person name="Lecointre G."/>
            <person name="Bobe J."/>
            <person name="Postlethwait J.H."/>
            <person name="Berthelot C."/>
            <person name="Roest Crollius H."/>
            <person name="Guiguen Y."/>
        </authorList>
    </citation>
    <scope>NUCLEOTIDE SEQUENCE</scope>
    <source>
        <strain evidence="1">WJC10195</strain>
    </source>
</reference>
<name>A0A9Q1IY64_SYNKA</name>
<dbReference type="EMBL" id="JAINUF010000006">
    <property type="protein sequence ID" value="KAJ8357671.1"/>
    <property type="molecule type" value="Genomic_DNA"/>
</dbReference>
<proteinExistence type="predicted"/>
<comment type="caution">
    <text evidence="1">The sequence shown here is derived from an EMBL/GenBank/DDBJ whole genome shotgun (WGS) entry which is preliminary data.</text>
</comment>
<evidence type="ECO:0000313" key="2">
    <source>
        <dbReference type="Proteomes" id="UP001152622"/>
    </source>
</evidence>
<keyword evidence="2" id="KW-1185">Reference proteome</keyword>
<sequence length="215" mass="23782">MLLCQGYSERSPALARTVSLRAAALATVGRAARVTHRRFWDNGQRLPLRWSGGAKGLRPNNSCSSKCRSVLTRRRQELKVSERATPFPTFAKKQTRKTRLSFRGGLFSHWFVLRPSAFGGWSQHFQHMRGPDSYKGHRPTFLFVLPLPPPSHQPLLLQTDLPPAALSPPFSAEEAAMALWAVSPSVCLPAAGDELACAEAQRCAIRSPVLLLICL</sequence>
<organism evidence="1 2">
    <name type="scientific">Synaphobranchus kaupii</name>
    <name type="common">Kaup's arrowtooth eel</name>
    <dbReference type="NCBI Taxonomy" id="118154"/>
    <lineage>
        <taxon>Eukaryota</taxon>
        <taxon>Metazoa</taxon>
        <taxon>Chordata</taxon>
        <taxon>Craniata</taxon>
        <taxon>Vertebrata</taxon>
        <taxon>Euteleostomi</taxon>
        <taxon>Actinopterygii</taxon>
        <taxon>Neopterygii</taxon>
        <taxon>Teleostei</taxon>
        <taxon>Anguilliformes</taxon>
        <taxon>Synaphobranchidae</taxon>
        <taxon>Synaphobranchus</taxon>
    </lineage>
</organism>
<protein>
    <submittedName>
        <fullName evidence="1">Uncharacterized protein</fullName>
    </submittedName>
</protein>
<accession>A0A9Q1IY64</accession>
<dbReference type="AlphaFoldDB" id="A0A9Q1IY64"/>